<dbReference type="Proteomes" id="UP000728185">
    <property type="component" value="Unassembled WGS sequence"/>
</dbReference>
<dbReference type="PANTHER" id="PTHR19353">
    <property type="entry name" value="FATTY ACID DESATURASE 2"/>
    <property type="match status" value="1"/>
</dbReference>
<dbReference type="GO" id="GO:0006629">
    <property type="term" value="P:lipid metabolic process"/>
    <property type="evidence" value="ECO:0007669"/>
    <property type="project" value="UniProtKB-KW"/>
</dbReference>
<accession>A0A8E0RQG5</accession>
<sequence>MFLHLCFVFLSYPIAVHQSNGNNNADNGNENNNNSLFPTMPRHNYIKAQPFVKELCKRHNLPYPEKPLGLAFRDVIRALKSAADLWKKVSMTEREKST</sequence>
<dbReference type="AlphaFoldDB" id="A0A8E0RQG5"/>
<dbReference type="PANTHER" id="PTHR19353:SF88">
    <property type="entry name" value="DELTA(5) FATTY ACID DESATURASE FAT-4"/>
    <property type="match status" value="1"/>
</dbReference>
<keyword evidence="10" id="KW-1185">Reference proteome</keyword>
<keyword evidence="6" id="KW-0443">Lipid metabolism</keyword>
<proteinExistence type="inferred from homology"/>
<evidence type="ECO:0000256" key="5">
    <source>
        <dbReference type="ARBA" id="ARBA00023002"/>
    </source>
</evidence>
<reference evidence="9" key="1">
    <citation type="submission" date="2019-05" db="EMBL/GenBank/DDBJ databases">
        <title>Annotation for the trematode Fasciolopsis buski.</title>
        <authorList>
            <person name="Choi Y.-J."/>
        </authorList>
    </citation>
    <scope>NUCLEOTIDE SEQUENCE</scope>
    <source>
        <strain evidence="9">HT</strain>
        <tissue evidence="9">Whole worm</tissue>
    </source>
</reference>
<feature type="chain" id="PRO_5034270453" evidence="8">
    <location>
        <begin position="19"/>
        <end position="98"/>
    </location>
</feature>
<feature type="signal peptide" evidence="8">
    <location>
        <begin position="1"/>
        <end position="18"/>
    </location>
</feature>
<keyword evidence="3" id="KW-0812">Transmembrane</keyword>
<name>A0A8E0RQG5_9TREM</name>
<evidence type="ECO:0000313" key="10">
    <source>
        <dbReference type="Proteomes" id="UP000728185"/>
    </source>
</evidence>
<comment type="similarity">
    <text evidence="2">Belongs to the fatty acid desaturase type 1 family.</text>
</comment>
<evidence type="ECO:0000256" key="4">
    <source>
        <dbReference type="ARBA" id="ARBA00022989"/>
    </source>
</evidence>
<evidence type="ECO:0000256" key="6">
    <source>
        <dbReference type="ARBA" id="ARBA00023098"/>
    </source>
</evidence>
<dbReference type="OrthoDB" id="260091at2759"/>
<evidence type="ECO:0000256" key="1">
    <source>
        <dbReference type="ARBA" id="ARBA00004141"/>
    </source>
</evidence>
<comment type="caution">
    <text evidence="9">The sequence shown here is derived from an EMBL/GenBank/DDBJ whole genome shotgun (WGS) entry which is preliminary data.</text>
</comment>
<keyword evidence="8" id="KW-0732">Signal</keyword>
<gene>
    <name evidence="9" type="ORF">FBUS_00961</name>
</gene>
<dbReference type="EMBL" id="LUCM01007434">
    <property type="protein sequence ID" value="KAA0189950.1"/>
    <property type="molecule type" value="Genomic_DNA"/>
</dbReference>
<keyword evidence="4" id="KW-1133">Transmembrane helix</keyword>
<protein>
    <submittedName>
        <fullName evidence="9">Fatty acid desaturase 1</fullName>
    </submittedName>
</protein>
<keyword evidence="5" id="KW-0560">Oxidoreductase</keyword>
<comment type="subcellular location">
    <subcellularLocation>
        <location evidence="1">Membrane</location>
        <topology evidence="1">Multi-pass membrane protein</topology>
    </subcellularLocation>
</comment>
<organism evidence="9 10">
    <name type="scientific">Fasciolopsis buskii</name>
    <dbReference type="NCBI Taxonomy" id="27845"/>
    <lineage>
        <taxon>Eukaryota</taxon>
        <taxon>Metazoa</taxon>
        <taxon>Spiralia</taxon>
        <taxon>Lophotrochozoa</taxon>
        <taxon>Platyhelminthes</taxon>
        <taxon>Trematoda</taxon>
        <taxon>Digenea</taxon>
        <taxon>Plagiorchiida</taxon>
        <taxon>Echinostomata</taxon>
        <taxon>Echinostomatoidea</taxon>
        <taxon>Fasciolidae</taxon>
        <taxon>Fasciolopsis</taxon>
    </lineage>
</organism>
<dbReference type="GO" id="GO:0016717">
    <property type="term" value="F:oxidoreductase activity, acting on paired donors, with oxidation of a pair of donors resulting in the reduction of molecular oxygen to two molecules of water"/>
    <property type="evidence" value="ECO:0007669"/>
    <property type="project" value="TreeGrafter"/>
</dbReference>
<evidence type="ECO:0000256" key="3">
    <source>
        <dbReference type="ARBA" id="ARBA00022692"/>
    </source>
</evidence>
<dbReference type="InterPro" id="IPR012171">
    <property type="entry name" value="Fatty_acid_desaturase"/>
</dbReference>
<evidence type="ECO:0000256" key="8">
    <source>
        <dbReference type="SAM" id="SignalP"/>
    </source>
</evidence>
<keyword evidence="7" id="KW-0472">Membrane</keyword>
<dbReference type="GO" id="GO:0016020">
    <property type="term" value="C:membrane"/>
    <property type="evidence" value="ECO:0007669"/>
    <property type="project" value="UniProtKB-SubCell"/>
</dbReference>
<evidence type="ECO:0000313" key="9">
    <source>
        <dbReference type="EMBL" id="KAA0189950.1"/>
    </source>
</evidence>
<evidence type="ECO:0000256" key="7">
    <source>
        <dbReference type="ARBA" id="ARBA00023136"/>
    </source>
</evidence>
<evidence type="ECO:0000256" key="2">
    <source>
        <dbReference type="ARBA" id="ARBA00009295"/>
    </source>
</evidence>